<evidence type="ECO:0000313" key="2">
    <source>
        <dbReference type="EMBL" id="KAJ5120821.1"/>
    </source>
</evidence>
<dbReference type="AlphaFoldDB" id="A0A9W9GIH7"/>
<reference evidence="2" key="1">
    <citation type="submission" date="2022-11" db="EMBL/GenBank/DDBJ databases">
        <authorList>
            <person name="Petersen C."/>
        </authorList>
    </citation>
    <scope>NUCLEOTIDE SEQUENCE</scope>
    <source>
        <strain evidence="2">IBT 22155</strain>
    </source>
</reference>
<sequence length="144" mass="15990">MIGLLLACFGVLKTTDYPTEQSISPYSERTGPEPSMVYPRTQSDLVICKAPGAQRQSVTGFNRDRVLTLGNNYGLPHKPADGVPKGKVEKVLSIHYKENRLDRANLLVEVLSGGKVTTGWFSYENIRNHAGTREAVATFRPQWI</sequence>
<feature type="signal peptide" evidence="1">
    <location>
        <begin position="1"/>
        <end position="16"/>
    </location>
</feature>
<organism evidence="2 3">
    <name type="scientific">Penicillium bovifimosum</name>
    <dbReference type="NCBI Taxonomy" id="126998"/>
    <lineage>
        <taxon>Eukaryota</taxon>
        <taxon>Fungi</taxon>
        <taxon>Dikarya</taxon>
        <taxon>Ascomycota</taxon>
        <taxon>Pezizomycotina</taxon>
        <taxon>Eurotiomycetes</taxon>
        <taxon>Eurotiomycetidae</taxon>
        <taxon>Eurotiales</taxon>
        <taxon>Aspergillaceae</taxon>
        <taxon>Penicillium</taxon>
    </lineage>
</organism>
<feature type="chain" id="PRO_5040971473" evidence="1">
    <location>
        <begin position="17"/>
        <end position="144"/>
    </location>
</feature>
<keyword evidence="1" id="KW-0732">Signal</keyword>
<protein>
    <submittedName>
        <fullName evidence="2">Uncharacterized protein</fullName>
    </submittedName>
</protein>
<dbReference type="EMBL" id="JAPQKL010000008">
    <property type="protein sequence ID" value="KAJ5120821.1"/>
    <property type="molecule type" value="Genomic_DNA"/>
</dbReference>
<evidence type="ECO:0000313" key="3">
    <source>
        <dbReference type="Proteomes" id="UP001149079"/>
    </source>
</evidence>
<gene>
    <name evidence="2" type="ORF">N7515_010209</name>
</gene>
<keyword evidence="3" id="KW-1185">Reference proteome</keyword>
<dbReference type="GeneID" id="81410123"/>
<accession>A0A9W9GIH7</accession>
<dbReference type="Proteomes" id="UP001149079">
    <property type="component" value="Unassembled WGS sequence"/>
</dbReference>
<name>A0A9W9GIH7_9EURO</name>
<evidence type="ECO:0000256" key="1">
    <source>
        <dbReference type="SAM" id="SignalP"/>
    </source>
</evidence>
<proteinExistence type="predicted"/>
<dbReference type="RefSeq" id="XP_056517325.1">
    <property type="nucleotide sequence ID" value="XM_056670952.1"/>
</dbReference>
<comment type="caution">
    <text evidence="2">The sequence shown here is derived from an EMBL/GenBank/DDBJ whole genome shotgun (WGS) entry which is preliminary data.</text>
</comment>
<reference evidence="2" key="2">
    <citation type="journal article" date="2023" name="IMA Fungus">
        <title>Comparative genomic study of the Penicillium genus elucidates a diverse pangenome and 15 lateral gene transfer events.</title>
        <authorList>
            <person name="Petersen C."/>
            <person name="Sorensen T."/>
            <person name="Nielsen M.R."/>
            <person name="Sondergaard T.E."/>
            <person name="Sorensen J.L."/>
            <person name="Fitzpatrick D.A."/>
            <person name="Frisvad J.C."/>
            <person name="Nielsen K.L."/>
        </authorList>
    </citation>
    <scope>NUCLEOTIDE SEQUENCE</scope>
    <source>
        <strain evidence="2">IBT 22155</strain>
    </source>
</reference>